<keyword evidence="11 13" id="KW-0443">Lipid metabolism</keyword>
<dbReference type="Proteomes" id="UP001056819">
    <property type="component" value="Chromosome"/>
</dbReference>
<dbReference type="PANTHER" id="PTHR42724:SF1">
    <property type="entry name" value="TETRAACYLDISACCHARIDE 4'-KINASE, MITOCHONDRIAL-RELATED"/>
    <property type="match status" value="1"/>
</dbReference>
<reference evidence="14" key="1">
    <citation type="submission" date="2022-05" db="EMBL/GenBank/DDBJ databases">
        <title>Alysiella filiformis genome sequencing.</title>
        <authorList>
            <person name="Viehboeck T."/>
        </authorList>
    </citation>
    <scope>NUCLEOTIDE SEQUENCE</scope>
    <source>
        <strain evidence="14">DSM 2580</strain>
    </source>
</reference>
<accession>A0AAE9HU17</accession>
<evidence type="ECO:0000256" key="9">
    <source>
        <dbReference type="ARBA" id="ARBA00022777"/>
    </source>
</evidence>
<dbReference type="GO" id="GO:0009245">
    <property type="term" value="P:lipid A biosynthetic process"/>
    <property type="evidence" value="ECO:0007669"/>
    <property type="project" value="UniProtKB-UniRule"/>
</dbReference>
<dbReference type="InterPro" id="IPR003758">
    <property type="entry name" value="LpxK"/>
</dbReference>
<keyword evidence="10 13" id="KW-0067">ATP-binding</keyword>
<dbReference type="AlphaFoldDB" id="A0AAE9HU17"/>
<keyword evidence="5 13" id="KW-0444">Lipid biosynthesis</keyword>
<comment type="pathway">
    <text evidence="2 13">Glycolipid biosynthesis; lipid IV(A) biosynthesis; lipid IV(A) from (3R)-3-hydroxytetradecanoyl-[acyl-carrier-protein] and UDP-N-acetyl-alpha-D-glucosamine: step 6/6.</text>
</comment>
<comment type="function">
    <text evidence="1 13">Transfers the gamma-phosphate of ATP to the 4'-position of a tetraacyldisaccharide 1-phosphate intermediate (termed DS-1-P) to form tetraacyldisaccharide 1,4'-bis-phosphate (lipid IVA).</text>
</comment>
<gene>
    <name evidence="13 14" type="primary">lpxK</name>
    <name evidence="14" type="ORF">LNQ82_03215</name>
</gene>
<evidence type="ECO:0000256" key="5">
    <source>
        <dbReference type="ARBA" id="ARBA00022516"/>
    </source>
</evidence>
<dbReference type="HAMAP" id="MF_00409">
    <property type="entry name" value="LpxK"/>
    <property type="match status" value="1"/>
</dbReference>
<evidence type="ECO:0000256" key="10">
    <source>
        <dbReference type="ARBA" id="ARBA00022840"/>
    </source>
</evidence>
<evidence type="ECO:0000256" key="6">
    <source>
        <dbReference type="ARBA" id="ARBA00022556"/>
    </source>
</evidence>
<keyword evidence="6 13" id="KW-0441">Lipid A biosynthesis</keyword>
<organism evidence="14 15">
    <name type="scientific">Conchiformibius steedae DSM 2580</name>
    <dbReference type="NCBI Taxonomy" id="1121352"/>
    <lineage>
        <taxon>Bacteria</taxon>
        <taxon>Pseudomonadati</taxon>
        <taxon>Pseudomonadota</taxon>
        <taxon>Betaproteobacteria</taxon>
        <taxon>Neisseriales</taxon>
        <taxon>Neisseriaceae</taxon>
        <taxon>Conchiformibius</taxon>
    </lineage>
</organism>
<evidence type="ECO:0000256" key="12">
    <source>
        <dbReference type="ARBA" id="ARBA00029757"/>
    </source>
</evidence>
<dbReference type="Pfam" id="PF02606">
    <property type="entry name" value="LpxK"/>
    <property type="match status" value="1"/>
</dbReference>
<keyword evidence="8 13" id="KW-0547">Nucleotide-binding</keyword>
<dbReference type="NCBIfam" id="TIGR00682">
    <property type="entry name" value="lpxK"/>
    <property type="match status" value="1"/>
</dbReference>
<evidence type="ECO:0000256" key="7">
    <source>
        <dbReference type="ARBA" id="ARBA00022679"/>
    </source>
</evidence>
<evidence type="ECO:0000313" key="14">
    <source>
        <dbReference type="EMBL" id="URD68187.1"/>
    </source>
</evidence>
<dbReference type="InterPro" id="IPR027417">
    <property type="entry name" value="P-loop_NTPase"/>
</dbReference>
<dbReference type="PANTHER" id="PTHR42724">
    <property type="entry name" value="TETRAACYLDISACCHARIDE 4'-KINASE"/>
    <property type="match status" value="1"/>
</dbReference>
<feature type="binding site" evidence="13">
    <location>
        <begin position="61"/>
        <end position="68"/>
    </location>
    <ligand>
        <name>ATP</name>
        <dbReference type="ChEBI" id="CHEBI:30616"/>
    </ligand>
</feature>
<evidence type="ECO:0000256" key="1">
    <source>
        <dbReference type="ARBA" id="ARBA00002274"/>
    </source>
</evidence>
<evidence type="ECO:0000256" key="4">
    <source>
        <dbReference type="ARBA" id="ARBA00016436"/>
    </source>
</evidence>
<evidence type="ECO:0000256" key="2">
    <source>
        <dbReference type="ARBA" id="ARBA00004870"/>
    </source>
</evidence>
<evidence type="ECO:0000313" key="15">
    <source>
        <dbReference type="Proteomes" id="UP001056819"/>
    </source>
</evidence>
<dbReference type="GO" id="GO:0009244">
    <property type="term" value="P:lipopolysaccharide core region biosynthetic process"/>
    <property type="evidence" value="ECO:0007669"/>
    <property type="project" value="TreeGrafter"/>
</dbReference>
<evidence type="ECO:0000256" key="8">
    <source>
        <dbReference type="ARBA" id="ARBA00022741"/>
    </source>
</evidence>
<keyword evidence="9 13" id="KW-0418">Kinase</keyword>
<dbReference type="GO" id="GO:0005524">
    <property type="term" value="F:ATP binding"/>
    <property type="evidence" value="ECO:0007669"/>
    <property type="project" value="UniProtKB-UniRule"/>
</dbReference>
<keyword evidence="7 13" id="KW-0808">Transferase</keyword>
<evidence type="ECO:0000256" key="13">
    <source>
        <dbReference type="HAMAP-Rule" id="MF_00409"/>
    </source>
</evidence>
<sequence>MKTEHPLALHWQQPQPLLSLMLYPVARLFGAIAWLRRTLYRKAWLKSERLPVPVVVVGNLHAGGTGKTPITAALALILQQRGIMIGIVSRGYGRSRRDTHVLTPDSTAADAGDEPLLLYRQTRAPVAVAARRADAARALLAQHPNIQIIISDDGLQHYALHRDVEIVVFPAADAHRRPDLLPNGALREPLSRLHSVDAVIFSQAESDHTAAAFPLPAAVFHSRLRPAAPYRFRHPADTAQAHTLPSNASCAAACAIARPERFFHTLQQMGFPIRQTHIQADHSALNPAILPQADYVFITEKDAVKLPANSPDNIWVLPVRAEISPDLADFVLNKLSICGNAIHIVHHTDT</sequence>
<dbReference type="GO" id="GO:0005886">
    <property type="term" value="C:plasma membrane"/>
    <property type="evidence" value="ECO:0007669"/>
    <property type="project" value="TreeGrafter"/>
</dbReference>
<evidence type="ECO:0000256" key="11">
    <source>
        <dbReference type="ARBA" id="ARBA00023098"/>
    </source>
</evidence>
<dbReference type="RefSeq" id="WP_051532154.1">
    <property type="nucleotide sequence ID" value="NZ_CP097501.1"/>
</dbReference>
<protein>
    <recommendedName>
        <fullName evidence="4 13">Tetraacyldisaccharide 4'-kinase</fullName>
        <ecNumber evidence="3 13">2.7.1.130</ecNumber>
    </recommendedName>
    <alternativeName>
        <fullName evidence="12 13">Lipid A 4'-kinase</fullName>
    </alternativeName>
</protein>
<name>A0AAE9HU17_9NEIS</name>
<dbReference type="SUPFAM" id="SSF52540">
    <property type="entry name" value="P-loop containing nucleoside triphosphate hydrolases"/>
    <property type="match status" value="1"/>
</dbReference>
<dbReference type="GO" id="GO:0009029">
    <property type="term" value="F:lipid-A 4'-kinase activity"/>
    <property type="evidence" value="ECO:0007669"/>
    <property type="project" value="UniProtKB-UniRule"/>
</dbReference>
<dbReference type="EC" id="2.7.1.130" evidence="3 13"/>
<dbReference type="EMBL" id="CP097501">
    <property type="protein sequence ID" value="URD68187.1"/>
    <property type="molecule type" value="Genomic_DNA"/>
</dbReference>
<comment type="similarity">
    <text evidence="13">Belongs to the LpxK family.</text>
</comment>
<evidence type="ECO:0000256" key="3">
    <source>
        <dbReference type="ARBA" id="ARBA00012071"/>
    </source>
</evidence>
<proteinExistence type="inferred from homology"/>
<comment type="catalytic activity">
    <reaction evidence="13">
        <text>a lipid A disaccharide + ATP = a lipid IVA + ADP + H(+)</text>
        <dbReference type="Rhea" id="RHEA:67840"/>
        <dbReference type="ChEBI" id="CHEBI:15378"/>
        <dbReference type="ChEBI" id="CHEBI:30616"/>
        <dbReference type="ChEBI" id="CHEBI:176343"/>
        <dbReference type="ChEBI" id="CHEBI:176425"/>
        <dbReference type="ChEBI" id="CHEBI:456216"/>
        <dbReference type="EC" id="2.7.1.130"/>
    </reaction>
</comment>